<dbReference type="Proteomes" id="UP001597186">
    <property type="component" value="Unassembled WGS sequence"/>
</dbReference>
<evidence type="ECO:0000313" key="2">
    <source>
        <dbReference type="Proteomes" id="UP001597186"/>
    </source>
</evidence>
<comment type="caution">
    <text evidence="1">The sequence shown here is derived from an EMBL/GenBank/DDBJ whole genome shotgun (WGS) entry which is preliminary data.</text>
</comment>
<organism evidence="1 2">
    <name type="scientific">Lacimonas salitolerans</name>
    <dbReference type="NCBI Taxonomy" id="1323750"/>
    <lineage>
        <taxon>Bacteria</taxon>
        <taxon>Pseudomonadati</taxon>
        <taxon>Pseudomonadota</taxon>
        <taxon>Alphaproteobacteria</taxon>
        <taxon>Rhodobacterales</taxon>
        <taxon>Paracoccaceae</taxon>
        <taxon>Lacimonas</taxon>
    </lineage>
</organism>
<reference evidence="2" key="1">
    <citation type="journal article" date="2019" name="Int. J. Syst. Evol. Microbiol.">
        <title>The Global Catalogue of Microorganisms (GCM) 10K type strain sequencing project: providing services to taxonomists for standard genome sequencing and annotation.</title>
        <authorList>
            <consortium name="The Broad Institute Genomics Platform"/>
            <consortium name="The Broad Institute Genome Sequencing Center for Infectious Disease"/>
            <person name="Wu L."/>
            <person name="Ma J."/>
        </authorList>
    </citation>
    <scope>NUCLEOTIDE SEQUENCE [LARGE SCALE GENOMIC DNA]</scope>
    <source>
        <strain evidence="2">CGMCC 1.12477</strain>
    </source>
</reference>
<keyword evidence="2" id="KW-1185">Reference proteome</keyword>
<name>A0ABW4EHZ6_9RHOB</name>
<accession>A0ABW4EHZ6</accession>
<gene>
    <name evidence="1" type="ORF">ACFTOW_16855</name>
</gene>
<sequence length="61" mass="6965">CLRQWRDCRLQQLIDQIDDRWQAQGALAGPAWRPPFDGFEEVVDESPGGISVLRVEVLRDG</sequence>
<feature type="non-terminal residue" evidence="1">
    <location>
        <position position="1"/>
    </location>
</feature>
<dbReference type="EMBL" id="JBHUDD010000151">
    <property type="protein sequence ID" value="MFD1511053.1"/>
    <property type="molecule type" value="Genomic_DNA"/>
</dbReference>
<protein>
    <submittedName>
        <fullName evidence="1">Uncharacterized protein</fullName>
    </submittedName>
</protein>
<proteinExistence type="predicted"/>
<dbReference type="RefSeq" id="WP_379917855.1">
    <property type="nucleotide sequence ID" value="NZ_JBHUDD010000151.1"/>
</dbReference>
<evidence type="ECO:0000313" key="1">
    <source>
        <dbReference type="EMBL" id="MFD1511053.1"/>
    </source>
</evidence>